<feature type="compositionally biased region" description="Basic residues" evidence="1">
    <location>
        <begin position="361"/>
        <end position="370"/>
    </location>
</feature>
<feature type="compositionally biased region" description="Low complexity" evidence="1">
    <location>
        <begin position="201"/>
        <end position="224"/>
    </location>
</feature>
<organism evidence="2">
    <name type="scientific">Oikopleura dioica</name>
    <name type="common">Tunicate</name>
    <dbReference type="NCBI Taxonomy" id="34765"/>
    <lineage>
        <taxon>Eukaryota</taxon>
        <taxon>Metazoa</taxon>
        <taxon>Chordata</taxon>
        <taxon>Tunicata</taxon>
        <taxon>Appendicularia</taxon>
        <taxon>Copelata</taxon>
        <taxon>Oikopleuridae</taxon>
        <taxon>Oikopleura</taxon>
    </lineage>
</organism>
<name>E4Y0C6_OIKDI</name>
<dbReference type="InParanoid" id="E4Y0C6"/>
<keyword evidence="3" id="KW-1185">Reference proteome</keyword>
<dbReference type="AlphaFoldDB" id="E4Y0C6"/>
<evidence type="ECO:0000313" key="3">
    <source>
        <dbReference type="Proteomes" id="UP000001307"/>
    </source>
</evidence>
<dbReference type="Proteomes" id="UP000001307">
    <property type="component" value="Unassembled WGS sequence"/>
</dbReference>
<feature type="compositionally biased region" description="Basic and acidic residues" evidence="1">
    <location>
        <begin position="279"/>
        <end position="288"/>
    </location>
</feature>
<reference evidence="2" key="1">
    <citation type="journal article" date="2010" name="Science">
        <title>Plasticity of animal genome architecture unmasked by rapid evolution of a pelagic tunicate.</title>
        <authorList>
            <person name="Denoeud F."/>
            <person name="Henriet S."/>
            <person name="Mungpakdee S."/>
            <person name="Aury J.M."/>
            <person name="Da Silva C."/>
            <person name="Brinkmann H."/>
            <person name="Mikhaleva J."/>
            <person name="Olsen L.C."/>
            <person name="Jubin C."/>
            <person name="Canestro C."/>
            <person name="Bouquet J.M."/>
            <person name="Danks G."/>
            <person name="Poulain J."/>
            <person name="Campsteijn C."/>
            <person name="Adamski M."/>
            <person name="Cross I."/>
            <person name="Yadetie F."/>
            <person name="Muffato M."/>
            <person name="Louis A."/>
            <person name="Butcher S."/>
            <person name="Tsagkogeorga G."/>
            <person name="Konrad A."/>
            <person name="Singh S."/>
            <person name="Jensen M.F."/>
            <person name="Cong E.H."/>
            <person name="Eikeseth-Otteraa H."/>
            <person name="Noel B."/>
            <person name="Anthouard V."/>
            <person name="Porcel B.M."/>
            <person name="Kachouri-Lafond R."/>
            <person name="Nishino A."/>
            <person name="Ugolini M."/>
            <person name="Chourrout P."/>
            <person name="Nishida H."/>
            <person name="Aasland R."/>
            <person name="Huzurbazar S."/>
            <person name="Westhof E."/>
            <person name="Delsuc F."/>
            <person name="Lehrach H."/>
            <person name="Reinhardt R."/>
            <person name="Weissenbach J."/>
            <person name="Roy S.W."/>
            <person name="Artiguenave F."/>
            <person name="Postlethwait J.H."/>
            <person name="Manak J.R."/>
            <person name="Thompson E.M."/>
            <person name="Jaillon O."/>
            <person name="Du Pasquier L."/>
            <person name="Boudinot P."/>
            <person name="Liberles D.A."/>
            <person name="Volff J.N."/>
            <person name="Philippe H."/>
            <person name="Lenhard B."/>
            <person name="Roest Crollius H."/>
            <person name="Wincker P."/>
            <person name="Chourrout D."/>
        </authorList>
    </citation>
    <scope>NUCLEOTIDE SEQUENCE [LARGE SCALE GENOMIC DNA]</scope>
</reference>
<feature type="compositionally biased region" description="Basic and acidic residues" evidence="1">
    <location>
        <begin position="110"/>
        <end position="119"/>
    </location>
</feature>
<feature type="compositionally biased region" description="Basic and acidic residues" evidence="1">
    <location>
        <begin position="139"/>
        <end position="153"/>
    </location>
</feature>
<sequence>MNAIPDDIDGGPVIAKSSLEAICSYLEYNPKTRNLRFQAPKTKTCCNNPYEDYNSAENFGAHDIASSVEYKFPTAKSNSDDSEESSSSEYSNEGEGFTTEASEAEGEPEVQERGQKDEYSEAPTTSRRAAPPRVTFELPKSDISEKSNAEQRRATPQKQSLEKEDSKDDSIGGAGGSILRNAPSGKNEQDADSTVRINFDAKSLSRSSSIASAGHTNAANNSGDNADDRSVDRRPLSKVSSVKSGKRSRPKRKANPVSSSAKRKKGANVHNPFTKRSGWRREDVERAFGRRAAGHNRSNYLEPSSAESSESSAENESDEYSSGGGGGGVRRSKRNRTSKRSLGRIINAGVPPADVKPGAKSSKRIRKRRNGKSDDDDTWAAGKSFPLDSLWN</sequence>
<feature type="compositionally biased region" description="Basic residues" evidence="1">
    <location>
        <begin position="330"/>
        <end position="342"/>
    </location>
</feature>
<dbReference type="EMBL" id="FN653483">
    <property type="protein sequence ID" value="CBY15334.1"/>
    <property type="molecule type" value="Genomic_DNA"/>
</dbReference>
<protein>
    <submittedName>
        <fullName evidence="2">Uncharacterized protein</fullName>
    </submittedName>
</protein>
<feature type="compositionally biased region" description="Basic and acidic residues" evidence="1">
    <location>
        <begin position="226"/>
        <end position="235"/>
    </location>
</feature>
<evidence type="ECO:0000313" key="2">
    <source>
        <dbReference type="EMBL" id="CBY15334.1"/>
    </source>
</evidence>
<evidence type="ECO:0000256" key="1">
    <source>
        <dbReference type="SAM" id="MobiDB-lite"/>
    </source>
</evidence>
<gene>
    <name evidence="2" type="ORF">GSOID_T00012243001</name>
</gene>
<feature type="compositionally biased region" description="Low complexity" evidence="1">
    <location>
        <begin position="302"/>
        <end position="312"/>
    </location>
</feature>
<feature type="compositionally biased region" description="Low complexity" evidence="1">
    <location>
        <begin position="87"/>
        <end position="96"/>
    </location>
</feature>
<feature type="compositionally biased region" description="Basic residues" evidence="1">
    <location>
        <begin position="244"/>
        <end position="254"/>
    </location>
</feature>
<feature type="compositionally biased region" description="Basic and acidic residues" evidence="1">
    <location>
        <begin position="160"/>
        <end position="170"/>
    </location>
</feature>
<accession>E4Y0C6</accession>
<feature type="region of interest" description="Disordered" evidence="1">
    <location>
        <begin position="73"/>
        <end position="392"/>
    </location>
</feature>
<proteinExistence type="predicted"/>